<dbReference type="Gene3D" id="2.40.480.10">
    <property type="entry name" value="Allene oxide cyclase-like"/>
    <property type="match status" value="1"/>
</dbReference>
<dbReference type="Pfam" id="PF03018">
    <property type="entry name" value="Dirigent"/>
    <property type="match status" value="1"/>
</dbReference>
<comment type="caution">
    <text evidence="5">The sequence shown here is derived from an EMBL/GenBank/DDBJ whole genome shotgun (WGS) entry which is preliminary data.</text>
</comment>
<keyword evidence="4" id="KW-0732">Signal</keyword>
<evidence type="ECO:0000256" key="1">
    <source>
        <dbReference type="ARBA" id="ARBA00010746"/>
    </source>
</evidence>
<protein>
    <recommendedName>
        <fullName evidence="4">Dirigent protein</fullName>
    </recommendedName>
</protein>
<keyword evidence="4" id="KW-0052">Apoplast</keyword>
<comment type="function">
    <text evidence="4">Dirigent proteins impart stereoselectivity on the phenoxy radical-coupling reaction, yielding optically active lignans from two molecules of coniferyl alcohol in the biosynthesis of lignans, flavonolignans, and alkaloids and thus plays a central role in plant secondary metabolism.</text>
</comment>
<name>A0AAN8VMW2_9MAGN</name>
<dbReference type="Proteomes" id="UP001370490">
    <property type="component" value="Unassembled WGS sequence"/>
</dbReference>
<dbReference type="GO" id="GO:0009699">
    <property type="term" value="P:phenylpropanoid biosynthetic process"/>
    <property type="evidence" value="ECO:0007669"/>
    <property type="project" value="UniProtKB-ARBA"/>
</dbReference>
<dbReference type="GO" id="GO:0048046">
    <property type="term" value="C:apoplast"/>
    <property type="evidence" value="ECO:0007669"/>
    <property type="project" value="UniProtKB-SubCell"/>
</dbReference>
<reference evidence="5 6" key="1">
    <citation type="submission" date="2023-12" db="EMBL/GenBank/DDBJ databases">
        <title>A high-quality genome assembly for Dillenia turbinata (Dilleniales).</title>
        <authorList>
            <person name="Chanderbali A."/>
        </authorList>
    </citation>
    <scope>NUCLEOTIDE SEQUENCE [LARGE SCALE GENOMIC DNA]</scope>
    <source>
        <strain evidence="5">LSX21</strain>
        <tissue evidence="5">Leaf</tissue>
    </source>
</reference>
<sequence>MALLSSSPFSSILIILCIFSSIFLTLVTAKVDGGYAQSFDPEELGMKKEKFSHFRFYWHDIVSGSNPTSVTVVHPPSNSSTFGQINMIDNPLTEGPNLTSKLIGKAQGFYGSASQEGIGLIMVMNFAFMEGKYNGSTITVLGRNMIFTKIREMAVIGGTGVLRFARGYAQASTYYANFTTRDAIVEYNCYVVHY</sequence>
<dbReference type="AlphaFoldDB" id="A0AAN8VMW2"/>
<organism evidence="5 6">
    <name type="scientific">Dillenia turbinata</name>
    <dbReference type="NCBI Taxonomy" id="194707"/>
    <lineage>
        <taxon>Eukaryota</taxon>
        <taxon>Viridiplantae</taxon>
        <taxon>Streptophyta</taxon>
        <taxon>Embryophyta</taxon>
        <taxon>Tracheophyta</taxon>
        <taxon>Spermatophyta</taxon>
        <taxon>Magnoliopsida</taxon>
        <taxon>eudicotyledons</taxon>
        <taxon>Gunneridae</taxon>
        <taxon>Pentapetalae</taxon>
        <taxon>Dilleniales</taxon>
        <taxon>Dilleniaceae</taxon>
        <taxon>Dillenia</taxon>
    </lineage>
</organism>
<comment type="subcellular location">
    <subcellularLocation>
        <location evidence="4">Secreted</location>
        <location evidence="4">Extracellular space</location>
        <location evidence="4">Apoplast</location>
    </subcellularLocation>
</comment>
<keyword evidence="6" id="KW-1185">Reference proteome</keyword>
<dbReference type="InterPro" id="IPR044859">
    <property type="entry name" value="Allene_oxi_cyc_Dirigent"/>
</dbReference>
<comment type="similarity">
    <text evidence="1 4">Belongs to the plant dirigent protein family.</text>
</comment>
<dbReference type="InterPro" id="IPR004265">
    <property type="entry name" value="Dirigent"/>
</dbReference>
<evidence type="ECO:0000256" key="3">
    <source>
        <dbReference type="ARBA" id="ARBA00022525"/>
    </source>
</evidence>
<feature type="chain" id="PRO_5042669633" description="Dirigent protein" evidence="4">
    <location>
        <begin position="30"/>
        <end position="194"/>
    </location>
</feature>
<keyword evidence="3 4" id="KW-0964">Secreted</keyword>
<proteinExistence type="inferred from homology"/>
<comment type="subunit">
    <text evidence="2 4">Homodimer.</text>
</comment>
<evidence type="ECO:0000256" key="4">
    <source>
        <dbReference type="RuleBase" id="RU363099"/>
    </source>
</evidence>
<evidence type="ECO:0000313" key="6">
    <source>
        <dbReference type="Proteomes" id="UP001370490"/>
    </source>
</evidence>
<accession>A0AAN8VMW2</accession>
<dbReference type="PANTHER" id="PTHR21495">
    <property type="entry name" value="NUCLEOPORIN-RELATED"/>
    <property type="match status" value="1"/>
</dbReference>
<evidence type="ECO:0000256" key="2">
    <source>
        <dbReference type="ARBA" id="ARBA00011738"/>
    </source>
</evidence>
<evidence type="ECO:0000313" key="5">
    <source>
        <dbReference type="EMBL" id="KAK6937030.1"/>
    </source>
</evidence>
<gene>
    <name evidence="5" type="ORF">RJ641_034060</name>
</gene>
<dbReference type="EMBL" id="JBAMMX010000007">
    <property type="protein sequence ID" value="KAK6937030.1"/>
    <property type="molecule type" value="Genomic_DNA"/>
</dbReference>
<feature type="signal peptide" evidence="4">
    <location>
        <begin position="1"/>
        <end position="29"/>
    </location>
</feature>